<dbReference type="Proteomes" id="UP000605970">
    <property type="component" value="Unassembled WGS sequence"/>
</dbReference>
<dbReference type="AlphaFoldDB" id="A0A8S9ZMH1"/>
<name>A0A8S9ZMH1_9BILA</name>
<gene>
    <name evidence="3" type="ORF">Mgra_00005980</name>
</gene>
<evidence type="ECO:0000313" key="3">
    <source>
        <dbReference type="EMBL" id="KAF7634639.1"/>
    </source>
</evidence>
<evidence type="ECO:0000256" key="2">
    <source>
        <dbReference type="SAM" id="Phobius"/>
    </source>
</evidence>
<organism evidence="3 4">
    <name type="scientific">Meloidogyne graminicola</name>
    <dbReference type="NCBI Taxonomy" id="189291"/>
    <lineage>
        <taxon>Eukaryota</taxon>
        <taxon>Metazoa</taxon>
        <taxon>Ecdysozoa</taxon>
        <taxon>Nematoda</taxon>
        <taxon>Chromadorea</taxon>
        <taxon>Rhabditida</taxon>
        <taxon>Tylenchina</taxon>
        <taxon>Tylenchomorpha</taxon>
        <taxon>Tylenchoidea</taxon>
        <taxon>Meloidogynidae</taxon>
        <taxon>Meloidogyninae</taxon>
        <taxon>Meloidogyne</taxon>
    </lineage>
</organism>
<keyword evidence="1" id="KW-0175">Coiled coil</keyword>
<dbReference type="EMBL" id="JABEBT010000054">
    <property type="protein sequence ID" value="KAF7634639.1"/>
    <property type="molecule type" value="Genomic_DNA"/>
</dbReference>
<keyword evidence="2" id="KW-0472">Membrane</keyword>
<keyword evidence="4" id="KW-1185">Reference proteome</keyword>
<accession>A0A8S9ZMH1</accession>
<protein>
    <submittedName>
        <fullName evidence="3">Uncharacterized protein</fullName>
    </submittedName>
</protein>
<proteinExistence type="predicted"/>
<feature type="transmembrane region" description="Helical" evidence="2">
    <location>
        <begin position="7"/>
        <end position="29"/>
    </location>
</feature>
<evidence type="ECO:0000256" key="1">
    <source>
        <dbReference type="SAM" id="Coils"/>
    </source>
</evidence>
<comment type="caution">
    <text evidence="3">The sequence shown here is derived from an EMBL/GenBank/DDBJ whole genome shotgun (WGS) entry which is preliminary data.</text>
</comment>
<sequence length="438" mass="50822">MIKLLNYLISFFNFITIIIISFCIIIQIFNISECALIYKNNGLIRQKRQNEPFNELIYGALRLIRPLVGSAKSLANDVIIGQNNNFNNNSPLKNSKEIQKLSSARIREIGILGDRQVNEELLTSENNNINNINPTICQGNSRICKFIACAAHNFKYDNNFANLKLITQIISDSKMRKTIGSNPGAIKDACKENGLNEGQCTFFAKAFQLIDRFMSTLENNKENENQISKIINFDENNKKEIIKSKNKTITTIKPIIITNKIIEKPLNYLKGSRTWSINNKEKQQNKPSIINTNLINININNNNEKEEEKQKQNYLLIGTTNKSIINRSFISNIPEAEEFSDEDNKKEILNKNNYYLIPEEYKEEISLEKNELNNWLNKRLKDNYIKNINSNNNDYYDDIKKEKNNEDFIEDKKQENKQNNLNLNYSSVDNCLEYLIIE</sequence>
<keyword evidence="2" id="KW-0812">Transmembrane</keyword>
<reference evidence="3" key="1">
    <citation type="journal article" date="2020" name="Ecol. Evol.">
        <title>Genome structure and content of the rice root-knot nematode (Meloidogyne graminicola).</title>
        <authorList>
            <person name="Phan N.T."/>
            <person name="Danchin E.G.J."/>
            <person name="Klopp C."/>
            <person name="Perfus-Barbeoch L."/>
            <person name="Kozlowski D.K."/>
            <person name="Koutsovoulos G.D."/>
            <person name="Lopez-Roques C."/>
            <person name="Bouchez O."/>
            <person name="Zahm M."/>
            <person name="Besnard G."/>
            <person name="Bellafiore S."/>
        </authorList>
    </citation>
    <scope>NUCLEOTIDE SEQUENCE</scope>
    <source>
        <strain evidence="3">VN-18</strain>
    </source>
</reference>
<dbReference type="OrthoDB" id="5804099at2759"/>
<feature type="coiled-coil region" evidence="1">
    <location>
        <begin position="385"/>
        <end position="419"/>
    </location>
</feature>
<keyword evidence="2" id="KW-1133">Transmembrane helix</keyword>
<evidence type="ECO:0000313" key="4">
    <source>
        <dbReference type="Proteomes" id="UP000605970"/>
    </source>
</evidence>